<dbReference type="Gene3D" id="3.30.450.20">
    <property type="entry name" value="PAS domain"/>
    <property type="match status" value="1"/>
</dbReference>
<keyword evidence="8" id="KW-1133">Transmembrane helix</keyword>
<organism evidence="11 12">
    <name type="scientific">Bacteroides pyogenes</name>
    <dbReference type="NCBI Taxonomy" id="310300"/>
    <lineage>
        <taxon>Bacteria</taxon>
        <taxon>Pseudomonadati</taxon>
        <taxon>Bacteroidota</taxon>
        <taxon>Bacteroidia</taxon>
        <taxon>Bacteroidales</taxon>
        <taxon>Bacteroidaceae</taxon>
        <taxon>Bacteroides</taxon>
    </lineage>
</organism>
<dbReference type="EMBL" id="VKLW01000006">
    <property type="protein sequence ID" value="TYK34643.1"/>
    <property type="molecule type" value="Genomic_DNA"/>
</dbReference>
<keyword evidence="12" id="KW-1185">Reference proteome</keyword>
<evidence type="ECO:0000256" key="8">
    <source>
        <dbReference type="SAM" id="Phobius"/>
    </source>
</evidence>
<evidence type="ECO:0000256" key="4">
    <source>
        <dbReference type="ARBA" id="ARBA00022741"/>
    </source>
</evidence>
<evidence type="ECO:0000256" key="7">
    <source>
        <dbReference type="ARBA" id="ARBA00023012"/>
    </source>
</evidence>
<dbReference type="RefSeq" id="WP_027325994.1">
    <property type="nucleotide sequence ID" value="NZ_CAMBON010000050.1"/>
</dbReference>
<dbReference type="InterPro" id="IPR005467">
    <property type="entry name" value="His_kinase_dom"/>
</dbReference>
<dbReference type="InterPro" id="IPR036890">
    <property type="entry name" value="HATPase_C_sf"/>
</dbReference>
<evidence type="ECO:0000313" key="12">
    <source>
        <dbReference type="Proteomes" id="UP000324383"/>
    </source>
</evidence>
<dbReference type="PROSITE" id="PS50109">
    <property type="entry name" value="HIS_KIN"/>
    <property type="match status" value="1"/>
</dbReference>
<dbReference type="PRINTS" id="PR00344">
    <property type="entry name" value="BCTRLSENSOR"/>
</dbReference>
<protein>
    <recommendedName>
        <fullName evidence="2">histidine kinase</fullName>
        <ecNumber evidence="2">2.7.13.3</ecNumber>
    </recommendedName>
</protein>
<dbReference type="AlphaFoldDB" id="A0A5D3EEQ8"/>
<comment type="catalytic activity">
    <reaction evidence="1">
        <text>ATP + protein L-histidine = ADP + protein N-phospho-L-histidine.</text>
        <dbReference type="EC" id="2.7.13.3"/>
    </reaction>
</comment>
<keyword evidence="4" id="KW-0547">Nucleotide-binding</keyword>
<dbReference type="Gene3D" id="3.30.565.10">
    <property type="entry name" value="Histidine kinase-like ATPase, C-terminal domain"/>
    <property type="match status" value="1"/>
</dbReference>
<accession>A0A5D3EEQ8</accession>
<dbReference type="SMART" id="SM00091">
    <property type="entry name" value="PAS"/>
    <property type="match status" value="1"/>
</dbReference>
<dbReference type="InterPro" id="IPR003594">
    <property type="entry name" value="HATPase_dom"/>
</dbReference>
<dbReference type="SUPFAM" id="SSF55874">
    <property type="entry name" value="ATPase domain of HSP90 chaperone/DNA topoisomerase II/histidine kinase"/>
    <property type="match status" value="1"/>
</dbReference>
<proteinExistence type="predicted"/>
<keyword evidence="7" id="KW-0902">Two-component regulatory system</keyword>
<evidence type="ECO:0000256" key="3">
    <source>
        <dbReference type="ARBA" id="ARBA00022679"/>
    </source>
</evidence>
<dbReference type="InterPro" id="IPR035965">
    <property type="entry name" value="PAS-like_dom_sf"/>
</dbReference>
<dbReference type="Proteomes" id="UP000324383">
    <property type="component" value="Unassembled WGS sequence"/>
</dbReference>
<keyword evidence="5 11" id="KW-0418">Kinase</keyword>
<evidence type="ECO:0000256" key="2">
    <source>
        <dbReference type="ARBA" id="ARBA00012438"/>
    </source>
</evidence>
<keyword evidence="6" id="KW-0067">ATP-binding</keyword>
<feature type="transmembrane region" description="Helical" evidence="8">
    <location>
        <begin position="7"/>
        <end position="28"/>
    </location>
</feature>
<feature type="domain" description="PAS" evidence="10">
    <location>
        <begin position="112"/>
        <end position="151"/>
    </location>
</feature>
<keyword evidence="8" id="KW-0812">Transmembrane</keyword>
<dbReference type="GO" id="GO:0005524">
    <property type="term" value="F:ATP binding"/>
    <property type="evidence" value="ECO:0007669"/>
    <property type="project" value="UniProtKB-KW"/>
</dbReference>
<dbReference type="InterPro" id="IPR004358">
    <property type="entry name" value="Sig_transdc_His_kin-like_C"/>
</dbReference>
<dbReference type="PANTHER" id="PTHR43065">
    <property type="entry name" value="SENSOR HISTIDINE KINASE"/>
    <property type="match status" value="1"/>
</dbReference>
<dbReference type="Pfam" id="PF02518">
    <property type="entry name" value="HATPase_c"/>
    <property type="match status" value="1"/>
</dbReference>
<evidence type="ECO:0000256" key="5">
    <source>
        <dbReference type="ARBA" id="ARBA00022777"/>
    </source>
</evidence>
<dbReference type="PANTHER" id="PTHR43065:SF46">
    <property type="entry name" value="C4-DICARBOXYLATE TRANSPORT SENSOR PROTEIN DCTB"/>
    <property type="match status" value="1"/>
</dbReference>
<feature type="domain" description="Histidine kinase" evidence="9">
    <location>
        <begin position="229"/>
        <end position="436"/>
    </location>
</feature>
<dbReference type="GO" id="GO:0004673">
    <property type="term" value="F:protein histidine kinase activity"/>
    <property type="evidence" value="ECO:0007669"/>
    <property type="project" value="UniProtKB-EC"/>
</dbReference>
<reference evidence="11 12" key="1">
    <citation type="submission" date="2019-07" db="EMBL/GenBank/DDBJ databases">
        <title>Draft Genome Sequences of Bacteroides pyogenes Strains Isolated from the Uterus Holstein Dairy Cows with Metritis.</title>
        <authorList>
            <person name="Cunha F."/>
            <person name="Galvao K.N."/>
            <person name="Jeon S.J."/>
            <person name="Jeong K.C."/>
        </authorList>
    </citation>
    <scope>NUCLEOTIDE SEQUENCE [LARGE SCALE GENOMIC DNA]</scope>
    <source>
        <strain evidence="11 12">KG-31</strain>
    </source>
</reference>
<dbReference type="EC" id="2.7.13.3" evidence="2"/>
<evidence type="ECO:0000259" key="10">
    <source>
        <dbReference type="PROSITE" id="PS50112"/>
    </source>
</evidence>
<evidence type="ECO:0000259" key="9">
    <source>
        <dbReference type="PROSITE" id="PS50109"/>
    </source>
</evidence>
<dbReference type="SUPFAM" id="SSF55785">
    <property type="entry name" value="PYP-like sensor domain (PAS domain)"/>
    <property type="match status" value="1"/>
</dbReference>
<dbReference type="PROSITE" id="PS50112">
    <property type="entry name" value="PAS"/>
    <property type="match status" value="1"/>
</dbReference>
<dbReference type="GO" id="GO:0000160">
    <property type="term" value="P:phosphorelay signal transduction system"/>
    <property type="evidence" value="ECO:0007669"/>
    <property type="project" value="UniProtKB-KW"/>
</dbReference>
<sequence>MKFNRRVYGMILGYVSLISTAVFCSMYLVFTHRAIIIGILLIVSSLFLAAALVRRLNAFQMKLKLFFDAIEDKEHTLCFDGSSSDADMNELCRSLNRVNDLLGSMKKQVRQQERFYFSLFEELPDGALAWNGEGKIILANTSALRLLGIEQLVFFHQLERLYPELGKYVRQKDKKLRSCLLTSVHHRQLSLSLNTMMLEQEVVTLLSIKDISRQLSDKESDSWNKLTRVLTHEIMNAIAPVVSLSQTLTSRPGVDEKTMRGLSVIREQSERLLEFTSSYRKFSCLPAPRKERFSLTGLLRELSYLLQPDFERQQIRFTLNAPSEVFVSGDKKQLSQVFLNLLKNSVQALSGHNAGEILVRIDGTDPLLISFTDNGPGIPDEIREKIFVPFFSTKKEGMGIGLSLCREIIQRHEGAFYLSESRPGRTTFTVEYKPEVDESENDGK</sequence>
<comment type="caution">
    <text evidence="11">The sequence shown here is derived from an EMBL/GenBank/DDBJ whole genome shotgun (WGS) entry which is preliminary data.</text>
</comment>
<gene>
    <name evidence="11" type="ORF">FNJ60_03925</name>
</gene>
<dbReference type="SMART" id="SM00387">
    <property type="entry name" value="HATPase_c"/>
    <property type="match status" value="1"/>
</dbReference>
<evidence type="ECO:0000256" key="1">
    <source>
        <dbReference type="ARBA" id="ARBA00000085"/>
    </source>
</evidence>
<evidence type="ECO:0000313" key="11">
    <source>
        <dbReference type="EMBL" id="TYK34643.1"/>
    </source>
</evidence>
<keyword evidence="3" id="KW-0808">Transferase</keyword>
<evidence type="ECO:0000256" key="6">
    <source>
        <dbReference type="ARBA" id="ARBA00022840"/>
    </source>
</evidence>
<dbReference type="CDD" id="cd00130">
    <property type="entry name" value="PAS"/>
    <property type="match status" value="1"/>
</dbReference>
<dbReference type="InterPro" id="IPR000014">
    <property type="entry name" value="PAS"/>
</dbReference>
<feature type="transmembrane region" description="Helical" evidence="8">
    <location>
        <begin position="34"/>
        <end position="53"/>
    </location>
</feature>
<keyword evidence="8" id="KW-0472">Membrane</keyword>
<name>A0A5D3EEQ8_9BACE</name>